<comment type="similarity">
    <text evidence="1">Belongs to the glycosyl hydrolase 16 family.</text>
</comment>
<keyword evidence="4" id="KW-0378">Hydrolase</keyword>
<dbReference type="InterPro" id="IPR050546">
    <property type="entry name" value="Glycosyl_Hydrlase_16"/>
</dbReference>
<evidence type="ECO:0000259" key="3">
    <source>
        <dbReference type="PROSITE" id="PS51762"/>
    </source>
</evidence>
<evidence type="ECO:0000256" key="2">
    <source>
        <dbReference type="SAM" id="SignalP"/>
    </source>
</evidence>
<dbReference type="InterPro" id="IPR013320">
    <property type="entry name" value="ConA-like_dom_sf"/>
</dbReference>
<feature type="signal peptide" evidence="2">
    <location>
        <begin position="1"/>
        <end position="25"/>
    </location>
</feature>
<dbReference type="PROSITE" id="PS51762">
    <property type="entry name" value="GH16_2"/>
    <property type="match status" value="1"/>
</dbReference>
<gene>
    <name evidence="4" type="primary">GNBPB1</name>
    <name evidence="4" type="ORF">SO694_00088038</name>
</gene>
<evidence type="ECO:0000313" key="5">
    <source>
        <dbReference type="Proteomes" id="UP001363151"/>
    </source>
</evidence>
<dbReference type="SUPFAM" id="SSF49899">
    <property type="entry name" value="Concanavalin A-like lectins/glucanases"/>
    <property type="match status" value="1"/>
</dbReference>
<keyword evidence="2" id="KW-0732">Signal</keyword>
<feature type="domain" description="GH16" evidence="3">
    <location>
        <begin position="30"/>
        <end position="399"/>
    </location>
</feature>
<dbReference type="PANTHER" id="PTHR10963:SF55">
    <property type="entry name" value="GLYCOSIDE HYDROLASE FAMILY 16 PROTEIN"/>
    <property type="match status" value="1"/>
</dbReference>
<dbReference type="Proteomes" id="UP001363151">
    <property type="component" value="Unassembled WGS sequence"/>
</dbReference>
<accession>A0ABR1G3J4</accession>
<dbReference type="Gene3D" id="2.60.120.200">
    <property type="match status" value="1"/>
</dbReference>
<keyword evidence="5" id="KW-1185">Reference proteome</keyword>
<comment type="caution">
    <text evidence="4">The sequence shown here is derived from an EMBL/GenBank/DDBJ whole genome shotgun (WGS) entry which is preliminary data.</text>
</comment>
<organism evidence="4 5">
    <name type="scientific">Aureococcus anophagefferens</name>
    <name type="common">Harmful bloom alga</name>
    <dbReference type="NCBI Taxonomy" id="44056"/>
    <lineage>
        <taxon>Eukaryota</taxon>
        <taxon>Sar</taxon>
        <taxon>Stramenopiles</taxon>
        <taxon>Ochrophyta</taxon>
        <taxon>Pelagophyceae</taxon>
        <taxon>Pelagomonadales</taxon>
        <taxon>Pelagomonadaceae</taxon>
        <taxon>Aureococcus</taxon>
    </lineage>
</organism>
<dbReference type="InterPro" id="IPR000757">
    <property type="entry name" value="Beta-glucanase-like"/>
</dbReference>
<feature type="chain" id="PRO_5046852841" evidence="2">
    <location>
        <begin position="26"/>
        <end position="402"/>
    </location>
</feature>
<evidence type="ECO:0000256" key="1">
    <source>
        <dbReference type="ARBA" id="ARBA00006865"/>
    </source>
</evidence>
<protein>
    <submittedName>
        <fullName evidence="4">Glycosyl hydrolase family 16 protein</fullName>
    </submittedName>
</protein>
<evidence type="ECO:0000313" key="4">
    <source>
        <dbReference type="EMBL" id="KAK7247718.1"/>
    </source>
</evidence>
<reference evidence="4 5" key="1">
    <citation type="submission" date="2024-03" db="EMBL/GenBank/DDBJ databases">
        <title>Aureococcus anophagefferens CCMP1851 and Kratosvirus quantuckense: Draft genome of a second virus-susceptible host strain in the model system.</title>
        <authorList>
            <person name="Chase E."/>
            <person name="Truchon A.R."/>
            <person name="Schepens W."/>
            <person name="Wilhelm S.W."/>
        </authorList>
    </citation>
    <scope>NUCLEOTIDE SEQUENCE [LARGE SCALE GENOMIC DNA]</scope>
    <source>
        <strain evidence="4 5">CCMP1851</strain>
    </source>
</reference>
<dbReference type="GO" id="GO:0016787">
    <property type="term" value="F:hydrolase activity"/>
    <property type="evidence" value="ECO:0007669"/>
    <property type="project" value="UniProtKB-KW"/>
</dbReference>
<sequence length="402" mass="44699">MGGSQCMKTKAIVLSLVCSTTLWFCLDLAVPQSGFTSGGKGRLVWSDEFDDDAIDRSAWNVITSINGGGNGEFQEYTDDGATVTVQNGRLAITPTLTTLPRKFLYNGTYDLGDCSDTWPGACKRTGTANFPLPGVRSGKVTTQGKFAFTYGVLEARLRPPRGDWLWPAFWLLPDDQKYGIWQRIWPRSGEIDLMEGRGNGVDWEMLGGDPNRRRLEEDPANWVYSTYGVNSFTSTVHCAGPGFKDDFDMVKRTRPPASLADDDGFLVFGLRWSEGRVRTYYVDSATGEEHTVVDWRGHDRRPNCRGAYDDAKTPLARYGAPYDVDFYVIFNLAVGGDCGGKDYYWGHDTPWAPANCPGKAAGLTSAACFLEAQDDWYPTWGDDNQLLVDWIRVWELPDGEAP</sequence>
<name>A0ABR1G3J4_AURAN</name>
<proteinExistence type="inferred from homology"/>
<dbReference type="EMBL" id="JBBJCI010000128">
    <property type="protein sequence ID" value="KAK7247718.1"/>
    <property type="molecule type" value="Genomic_DNA"/>
</dbReference>
<dbReference type="PANTHER" id="PTHR10963">
    <property type="entry name" value="GLYCOSYL HYDROLASE-RELATED"/>
    <property type="match status" value="1"/>
</dbReference>